<dbReference type="Pfam" id="PF00496">
    <property type="entry name" value="SBP_bac_5"/>
    <property type="match status" value="1"/>
</dbReference>
<dbReference type="PANTHER" id="PTHR30290:SF9">
    <property type="entry name" value="OLIGOPEPTIDE-BINDING PROTEIN APPA"/>
    <property type="match status" value="1"/>
</dbReference>
<dbReference type="Proteomes" id="UP000241473">
    <property type="component" value="Unassembled WGS sequence"/>
</dbReference>
<dbReference type="SUPFAM" id="SSF53850">
    <property type="entry name" value="Periplasmic binding protein-like II"/>
    <property type="match status" value="1"/>
</dbReference>
<accession>A0A2R6AJQ6</accession>
<feature type="non-terminal residue" evidence="5">
    <location>
        <position position="1"/>
    </location>
</feature>
<comment type="caution">
    <text evidence="5">The sequence shown here is derived from an EMBL/GenBank/DDBJ whole genome shotgun (WGS) entry which is preliminary data.</text>
</comment>
<dbReference type="AlphaFoldDB" id="A0A2R6AJQ6"/>
<organism evidence="5 6">
    <name type="scientific">Candidatus Marsarchaeota G1 archaeon OSP_C</name>
    <dbReference type="NCBI Taxonomy" id="1978154"/>
    <lineage>
        <taxon>Archaea</taxon>
        <taxon>Candidatus Marsarchaeota</taxon>
        <taxon>Candidatus Marsarchaeota group 1</taxon>
    </lineage>
</organism>
<dbReference type="InterPro" id="IPR000914">
    <property type="entry name" value="SBP_5_dom"/>
</dbReference>
<dbReference type="EMBL" id="NEXB01000105">
    <property type="protein sequence ID" value="PSN86609.1"/>
    <property type="molecule type" value="Genomic_DNA"/>
</dbReference>
<proteinExistence type="inferred from homology"/>
<keyword evidence="2" id="KW-0813">Transport</keyword>
<comment type="similarity">
    <text evidence="1">Belongs to the bacterial solute-binding protein 5 family.</text>
</comment>
<sequence>QLVEFNATPSGTPTSVVPGLATNWTITDNYKTYIFRIRPNVTFSNGDPLTVYDVWFSFLREVYLGQAVGISNYAELAVNTSTLSTGLILPGGYATRSRK</sequence>
<dbReference type="GO" id="GO:1904680">
    <property type="term" value="F:peptide transmembrane transporter activity"/>
    <property type="evidence" value="ECO:0007669"/>
    <property type="project" value="TreeGrafter"/>
</dbReference>
<evidence type="ECO:0000256" key="2">
    <source>
        <dbReference type="ARBA" id="ARBA00022448"/>
    </source>
</evidence>
<dbReference type="GO" id="GO:0015833">
    <property type="term" value="P:peptide transport"/>
    <property type="evidence" value="ECO:0007669"/>
    <property type="project" value="TreeGrafter"/>
</dbReference>
<evidence type="ECO:0000259" key="4">
    <source>
        <dbReference type="Pfam" id="PF00496"/>
    </source>
</evidence>
<reference evidence="5 6" key="1">
    <citation type="submission" date="2017-04" db="EMBL/GenBank/DDBJ databases">
        <title>Novel microbial lineages endemic to geothermal iron-oxide mats fill important gaps in the evolutionary history of Archaea.</title>
        <authorList>
            <person name="Jay Z.J."/>
            <person name="Beam J.P."/>
            <person name="Dlakic M."/>
            <person name="Rusch D.B."/>
            <person name="Kozubal M.A."/>
            <person name="Inskeep W.P."/>
        </authorList>
    </citation>
    <scope>NUCLEOTIDE SEQUENCE [LARGE SCALE GENOMIC DNA]</scope>
    <source>
        <strain evidence="5">OSP_C</strain>
    </source>
</reference>
<name>A0A2R6AJQ6_9ARCH</name>
<gene>
    <name evidence="5" type="ORF">B9Q00_10250</name>
</gene>
<evidence type="ECO:0000313" key="6">
    <source>
        <dbReference type="Proteomes" id="UP000241473"/>
    </source>
</evidence>
<dbReference type="PANTHER" id="PTHR30290">
    <property type="entry name" value="PERIPLASMIC BINDING COMPONENT OF ABC TRANSPORTER"/>
    <property type="match status" value="1"/>
</dbReference>
<dbReference type="Gene3D" id="3.40.190.10">
    <property type="entry name" value="Periplasmic binding protein-like II"/>
    <property type="match status" value="1"/>
</dbReference>
<evidence type="ECO:0000313" key="5">
    <source>
        <dbReference type="EMBL" id="PSN86609.1"/>
    </source>
</evidence>
<protein>
    <recommendedName>
        <fullName evidence="4">Solute-binding protein family 5 domain-containing protein</fullName>
    </recommendedName>
</protein>
<evidence type="ECO:0000256" key="3">
    <source>
        <dbReference type="ARBA" id="ARBA00022729"/>
    </source>
</evidence>
<evidence type="ECO:0000256" key="1">
    <source>
        <dbReference type="ARBA" id="ARBA00005695"/>
    </source>
</evidence>
<feature type="domain" description="Solute-binding protein family 5" evidence="4">
    <location>
        <begin position="16"/>
        <end position="63"/>
    </location>
</feature>
<dbReference type="InterPro" id="IPR039424">
    <property type="entry name" value="SBP_5"/>
</dbReference>
<keyword evidence="3" id="KW-0732">Signal</keyword>